<feature type="signal peptide" evidence="2">
    <location>
        <begin position="1"/>
        <end position="26"/>
    </location>
</feature>
<dbReference type="AlphaFoldDB" id="D0KVT7"/>
<feature type="chain" id="PRO_5003009820" description="DUF4168 domain-containing protein" evidence="2">
    <location>
        <begin position="27"/>
        <end position="139"/>
    </location>
</feature>
<sequence length="139" mass="14895">MRLKHTLMTLTLGAGALLLSAGTVWSAEYGTPPNGQQQGAQPQNMPPNANQAPKIGPQTVRKFKQAYDKVGAIAKEYSPKIQATHDRSKAQSLQKEAQGKMINAVKGSGLSVTKYNQIAAMMQSNPSLRQQIMGDKGSS</sequence>
<dbReference type="eggNOG" id="ENOG50339XK">
    <property type="taxonomic scope" value="Bacteria"/>
</dbReference>
<dbReference type="Pfam" id="PF13767">
    <property type="entry name" value="DUF4168"/>
    <property type="match status" value="1"/>
</dbReference>
<keyword evidence="2" id="KW-0732">Signal</keyword>
<dbReference type="HOGENOM" id="CLU_145906_2_0_6"/>
<protein>
    <recommendedName>
        <fullName evidence="3">DUF4168 domain-containing protein</fullName>
    </recommendedName>
</protein>
<feature type="domain" description="DUF4168" evidence="3">
    <location>
        <begin position="57"/>
        <end position="132"/>
    </location>
</feature>
<dbReference type="KEGG" id="hna:Hneap_2099"/>
<proteinExistence type="predicted"/>
<evidence type="ECO:0000259" key="3">
    <source>
        <dbReference type="Pfam" id="PF13767"/>
    </source>
</evidence>
<reference evidence="4 5" key="1">
    <citation type="submission" date="2009-10" db="EMBL/GenBank/DDBJ databases">
        <title>Complete sequence of Halothiobacillus neapolitanus c2.</title>
        <authorList>
            <consortium name="US DOE Joint Genome Institute"/>
            <person name="Lucas S."/>
            <person name="Copeland A."/>
            <person name="Lapidus A."/>
            <person name="Glavina del Rio T."/>
            <person name="Tice H."/>
            <person name="Bruce D."/>
            <person name="Goodwin L."/>
            <person name="Pitluck S."/>
            <person name="Davenport K."/>
            <person name="Brettin T."/>
            <person name="Detter J.C."/>
            <person name="Han C."/>
            <person name="Tapia R."/>
            <person name="Larimer F."/>
            <person name="Land M."/>
            <person name="Hauser L."/>
            <person name="Kyrpides N."/>
            <person name="Mikhailova N."/>
            <person name="Kerfeld C."/>
            <person name="Cannon G."/>
            <person name="Heinhort S."/>
        </authorList>
    </citation>
    <scope>NUCLEOTIDE SEQUENCE [LARGE SCALE GENOMIC DNA]</scope>
    <source>
        <strain evidence="5">ATCC 23641 / c2</strain>
    </source>
</reference>
<evidence type="ECO:0000256" key="2">
    <source>
        <dbReference type="SAM" id="SignalP"/>
    </source>
</evidence>
<dbReference type="STRING" id="555778.Hneap_2099"/>
<dbReference type="EMBL" id="CP001801">
    <property type="protein sequence ID" value="ACX96917.1"/>
    <property type="molecule type" value="Genomic_DNA"/>
</dbReference>
<keyword evidence="5" id="KW-1185">Reference proteome</keyword>
<accession>D0KVT7</accession>
<dbReference type="InterPro" id="IPR025433">
    <property type="entry name" value="DUF4168"/>
</dbReference>
<evidence type="ECO:0000313" key="4">
    <source>
        <dbReference type="EMBL" id="ACX96917.1"/>
    </source>
</evidence>
<gene>
    <name evidence="4" type="ordered locus">Hneap_2099</name>
</gene>
<evidence type="ECO:0000256" key="1">
    <source>
        <dbReference type="SAM" id="MobiDB-lite"/>
    </source>
</evidence>
<name>D0KVT7_HALNC</name>
<dbReference type="Proteomes" id="UP000009102">
    <property type="component" value="Chromosome"/>
</dbReference>
<dbReference type="OrthoDB" id="6900175at2"/>
<evidence type="ECO:0000313" key="5">
    <source>
        <dbReference type="Proteomes" id="UP000009102"/>
    </source>
</evidence>
<dbReference type="RefSeq" id="WP_012824949.1">
    <property type="nucleotide sequence ID" value="NC_013422.1"/>
</dbReference>
<organism evidence="4 5">
    <name type="scientific">Halothiobacillus neapolitanus (strain ATCC 23641 / DSM 15147 / CIP 104769 / NCIMB 8539 / c2)</name>
    <name type="common">Thiobacillus neapolitanus</name>
    <dbReference type="NCBI Taxonomy" id="555778"/>
    <lineage>
        <taxon>Bacteria</taxon>
        <taxon>Pseudomonadati</taxon>
        <taxon>Pseudomonadota</taxon>
        <taxon>Gammaproteobacteria</taxon>
        <taxon>Chromatiales</taxon>
        <taxon>Halothiobacillaceae</taxon>
        <taxon>Halothiobacillus</taxon>
    </lineage>
</organism>
<feature type="compositionally biased region" description="Low complexity" evidence="1">
    <location>
        <begin position="32"/>
        <end position="53"/>
    </location>
</feature>
<feature type="region of interest" description="Disordered" evidence="1">
    <location>
        <begin position="29"/>
        <end position="55"/>
    </location>
</feature>